<protein>
    <submittedName>
        <fullName evidence="2">Uncharacterized protein</fullName>
    </submittedName>
</protein>
<dbReference type="Proteomes" id="UP000184330">
    <property type="component" value="Unassembled WGS sequence"/>
</dbReference>
<evidence type="ECO:0000313" key="2">
    <source>
        <dbReference type="EMBL" id="CZR58668.1"/>
    </source>
</evidence>
<dbReference type="OrthoDB" id="4158087at2759"/>
<reference evidence="2 3" key="1">
    <citation type="submission" date="2016-03" db="EMBL/GenBank/DDBJ databases">
        <authorList>
            <person name="Ploux O."/>
        </authorList>
    </citation>
    <scope>NUCLEOTIDE SEQUENCE [LARGE SCALE GENOMIC DNA]</scope>
    <source>
        <strain evidence="2 3">UAMH 11012</strain>
    </source>
</reference>
<organism evidence="2 3">
    <name type="scientific">Phialocephala subalpina</name>
    <dbReference type="NCBI Taxonomy" id="576137"/>
    <lineage>
        <taxon>Eukaryota</taxon>
        <taxon>Fungi</taxon>
        <taxon>Dikarya</taxon>
        <taxon>Ascomycota</taxon>
        <taxon>Pezizomycotina</taxon>
        <taxon>Leotiomycetes</taxon>
        <taxon>Helotiales</taxon>
        <taxon>Mollisiaceae</taxon>
        <taxon>Phialocephala</taxon>
        <taxon>Phialocephala fortinii species complex</taxon>
    </lineage>
</organism>
<accession>A0A1L7X0W7</accession>
<evidence type="ECO:0000313" key="3">
    <source>
        <dbReference type="Proteomes" id="UP000184330"/>
    </source>
</evidence>
<gene>
    <name evidence="2" type="ORF">PAC_08560</name>
</gene>
<dbReference type="PANTHER" id="PTHR37540:SF5">
    <property type="entry name" value="TRANSCRIPTION FACTOR DOMAIN-CONTAINING PROTEIN"/>
    <property type="match status" value="1"/>
</dbReference>
<dbReference type="AlphaFoldDB" id="A0A1L7X0W7"/>
<keyword evidence="3" id="KW-1185">Reference proteome</keyword>
<dbReference type="EMBL" id="FJOG01000012">
    <property type="protein sequence ID" value="CZR58668.1"/>
    <property type="molecule type" value="Genomic_DNA"/>
</dbReference>
<name>A0A1L7X0W7_9HELO</name>
<dbReference type="PANTHER" id="PTHR37540">
    <property type="entry name" value="TRANSCRIPTION FACTOR (ACR-2), PUTATIVE-RELATED-RELATED"/>
    <property type="match status" value="1"/>
</dbReference>
<sequence>MKPQVGSFCAMALGPESWSRDFPDVPSTSSFLEVVLDRAPLFEHAGHKNKSVVQINSSFDGTESVTGGVIMSERLDGMPPRGKEHMLLPPLARESIPYHGTLWAERHLKSQATTDAVNSLWDEDVTGQVSRGPLEEPPLVFVNMQGKLGTRDLASSTQIKSNPKGHSKAPMQSCGSNPARSAHRPLAPGSDGLAFGQGTSAPQSMLIGPINAQAGVSMVCKQCGKTQIISLTPDQTSTLPREIISGGSLGPFMTLPMTVNHQMHELIHHYFFVHGPKINAYIYGKDNLEILFNFWVLQSTGDASVLYALFAQAARAGEFVSIQGNEAAPEEVRCCWRSIEQRLHVNRCNVVHHSRCGRQYRAAESPLCRNGENGTALWCIDTLSKVLAHAISRVDSNAAWTQQTKPMFSMYKSNVRDPASMASIFGYKLPRSPFVNRRFEDFLWDDLFPGACDLFYISHLLDLYVSAPGTLKPIEREYFEDTYAACNHDLAAFPLPRDVLAKTAMYYRQHCWRIAAFLYINTAIRKAPSPQIINSMTLPLIEAFQETEPASSWYPYADILLWVFIQGYCGACEPCREDGLFRN</sequence>
<feature type="region of interest" description="Disordered" evidence="1">
    <location>
        <begin position="153"/>
        <end position="195"/>
    </location>
</feature>
<evidence type="ECO:0000256" key="1">
    <source>
        <dbReference type="SAM" id="MobiDB-lite"/>
    </source>
</evidence>
<proteinExistence type="predicted"/>